<evidence type="ECO:0000256" key="2">
    <source>
        <dbReference type="RuleBase" id="RU361183"/>
    </source>
</evidence>
<dbReference type="SMART" id="SM00235">
    <property type="entry name" value="ZnMc"/>
    <property type="match status" value="1"/>
</dbReference>
<evidence type="ECO:0000256" key="1">
    <source>
        <dbReference type="PROSITE-ProRule" id="PRU01211"/>
    </source>
</evidence>
<name>A0ABP0MZF5_9DINO</name>
<feature type="binding site" evidence="1">
    <location>
        <position position="270"/>
    </location>
    <ligand>
        <name>Zn(2+)</name>
        <dbReference type="ChEBI" id="CHEBI:29105"/>
        <note>catalytic</note>
    </ligand>
</feature>
<dbReference type="InterPro" id="IPR001506">
    <property type="entry name" value="Peptidase_M12A"/>
</dbReference>
<keyword evidence="1 2" id="KW-0482">Metalloprotease</keyword>
<dbReference type="InterPro" id="IPR006026">
    <property type="entry name" value="Peptidase_Metallo"/>
</dbReference>
<dbReference type="PANTHER" id="PTHR10127:SF850">
    <property type="entry name" value="METALLOENDOPEPTIDASE"/>
    <property type="match status" value="1"/>
</dbReference>
<feature type="signal peptide" evidence="2">
    <location>
        <begin position="1"/>
        <end position="23"/>
    </location>
</feature>
<keyword evidence="1 2" id="KW-0645">Protease</keyword>
<dbReference type="Pfam" id="PF01400">
    <property type="entry name" value="Astacin"/>
    <property type="match status" value="1"/>
</dbReference>
<comment type="caution">
    <text evidence="1">Lacks conserved residue(s) required for the propagation of feature annotation.</text>
</comment>
<feature type="active site" evidence="1">
    <location>
        <position position="267"/>
    </location>
</feature>
<gene>
    <name evidence="4" type="ORF">SCF082_LOCUS30558</name>
</gene>
<feature type="domain" description="Peptidase M12A" evidence="3">
    <location>
        <begin position="165"/>
        <end position="390"/>
    </location>
</feature>
<dbReference type="EC" id="3.4.24.-" evidence="2"/>
<dbReference type="Proteomes" id="UP001642464">
    <property type="component" value="Unassembled WGS sequence"/>
</dbReference>
<organism evidence="4 5">
    <name type="scientific">Durusdinium trenchii</name>
    <dbReference type="NCBI Taxonomy" id="1381693"/>
    <lineage>
        <taxon>Eukaryota</taxon>
        <taxon>Sar</taxon>
        <taxon>Alveolata</taxon>
        <taxon>Dinophyceae</taxon>
        <taxon>Suessiales</taxon>
        <taxon>Symbiodiniaceae</taxon>
        <taxon>Durusdinium</taxon>
    </lineage>
</organism>
<sequence>MSPATCFEFCVGAGLDLFALVQGEECRCGASRLNKGVWGEKSAPPGHLQLPAPLSSCLTDQACPVRVYRWLGPFVSGGSVPEHLLMLKHDRSIMNVGNTIYVDSIVHGKRITEEQEEDGKVPPPPKEAKLHDVEHLKEQAVDPRWDRPCGDNPGCQAGRQWKNRNPVAPPGMVAQWEEYVIVPYKFDAGVDDARKEVFRAAAAEWRLHTCVALVEDDDAALFYILVGIYDLNSCWAHLGSPEPYYYYHQINLGWCKEMAHKGSLIHEIYHSLASLHEQQRADGSQVYYGKGPHLEMFWQNTGKWASQYDPNVDSYIGSADDGGDDPQIGYAAYDFESIMHYYRQRNYSNLDINDGYYYNTIPASANTLVGNRVGFSQGDIVQALDAYRCRCGVYQCGA</sequence>
<evidence type="ECO:0000313" key="4">
    <source>
        <dbReference type="EMBL" id="CAK9056801.1"/>
    </source>
</evidence>
<proteinExistence type="predicted"/>
<comment type="cofactor">
    <cofactor evidence="1 2">
        <name>Zn(2+)</name>
        <dbReference type="ChEBI" id="CHEBI:29105"/>
    </cofactor>
    <text evidence="1 2">Binds 1 zinc ion per subunit.</text>
</comment>
<dbReference type="InterPro" id="IPR024079">
    <property type="entry name" value="MetalloPept_cat_dom_sf"/>
</dbReference>
<dbReference type="EMBL" id="CAXAMM010025324">
    <property type="protein sequence ID" value="CAK9056801.1"/>
    <property type="molecule type" value="Genomic_DNA"/>
</dbReference>
<dbReference type="SUPFAM" id="SSF55486">
    <property type="entry name" value="Metalloproteases ('zincins'), catalytic domain"/>
    <property type="match status" value="1"/>
</dbReference>
<comment type="caution">
    <text evidence="4">The sequence shown here is derived from an EMBL/GenBank/DDBJ whole genome shotgun (WGS) entry which is preliminary data.</text>
</comment>
<keyword evidence="1 2" id="KW-0479">Metal-binding</keyword>
<protein>
    <recommendedName>
        <fullName evidence="2">Metalloendopeptidase</fullName>
        <ecNumber evidence="2">3.4.24.-</ecNumber>
    </recommendedName>
</protein>
<keyword evidence="2" id="KW-0732">Signal</keyword>
<accession>A0ABP0MZF5</accession>
<dbReference type="PROSITE" id="PS51864">
    <property type="entry name" value="ASTACIN"/>
    <property type="match status" value="1"/>
</dbReference>
<dbReference type="PANTHER" id="PTHR10127">
    <property type="entry name" value="DISCOIDIN, CUB, EGF, LAMININ , AND ZINC METALLOPROTEASE DOMAIN CONTAINING"/>
    <property type="match status" value="1"/>
</dbReference>
<reference evidence="4 5" key="1">
    <citation type="submission" date="2024-02" db="EMBL/GenBank/DDBJ databases">
        <authorList>
            <person name="Chen Y."/>
            <person name="Shah S."/>
            <person name="Dougan E. K."/>
            <person name="Thang M."/>
            <person name="Chan C."/>
        </authorList>
    </citation>
    <scope>NUCLEOTIDE SEQUENCE [LARGE SCALE GENOMIC DNA]</scope>
</reference>
<dbReference type="Gene3D" id="3.40.390.10">
    <property type="entry name" value="Collagenase (Catalytic Domain)"/>
    <property type="match status" value="1"/>
</dbReference>
<evidence type="ECO:0000313" key="5">
    <source>
        <dbReference type="Proteomes" id="UP001642464"/>
    </source>
</evidence>
<evidence type="ECO:0000259" key="3">
    <source>
        <dbReference type="PROSITE" id="PS51864"/>
    </source>
</evidence>
<dbReference type="PRINTS" id="PR00480">
    <property type="entry name" value="ASTACIN"/>
</dbReference>
<feature type="binding site" evidence="1">
    <location>
        <position position="276"/>
    </location>
    <ligand>
        <name>Zn(2+)</name>
        <dbReference type="ChEBI" id="CHEBI:29105"/>
        <note>catalytic</note>
    </ligand>
</feature>
<feature type="binding site" evidence="1">
    <location>
        <position position="266"/>
    </location>
    <ligand>
        <name>Zn(2+)</name>
        <dbReference type="ChEBI" id="CHEBI:29105"/>
        <note>catalytic</note>
    </ligand>
</feature>
<keyword evidence="1 2" id="KW-0862">Zinc</keyword>
<feature type="chain" id="PRO_5044972156" description="Metalloendopeptidase" evidence="2">
    <location>
        <begin position="24"/>
        <end position="398"/>
    </location>
</feature>
<keyword evidence="1 2" id="KW-0378">Hydrolase</keyword>
<keyword evidence="5" id="KW-1185">Reference proteome</keyword>